<sequence length="841" mass="95426">MAPSPQRFRDNVKDGAIPCPLGKPLPSTTPLGSSNLFSKDLKPPRAFGPLSVVQKIPRGPTHRDGVHNFVSVRAKSDAPTKPDIRQVDSNGQLVMNDALKHPGFKAYYNFEGRRHDQLTTQETKFLEMCVHYPNIQNGIMKAPLYFRTTSSFTLPPADQPDLVCQVVGIHELFEMIIGHILPRREDLTNLFRTCQLMANKIHGIFMHINATDNDFLGWDNNNLADIRQIESEEEEMFKLQAETSVNDCEKVMEPVYRQFFSPNVIISPVRLDDQAPPREMITNETGFPVTPSVEDYEAGDLATSMAGHYKLLHMTFMNGHYIKNLMLHSLPWVNVETIRCIMPHMSKLESLGVHNCFLLTLGDAQPLLREMNSTNDDRVKLNQPHVAVDYTPYYYRGPPFKSDGTGHVGEYGIVPEEKDWLDSSKAVAAQLLGIRDLCHKGGQDFFTRGTGFRAYLDRLPFRTMSSVLKCIEALHKYKTNQYHSGVGIPHWCTTGTQYPHGDDKLPLISEEMQFAMELTLWHDLVIACNGRQMLKEQLRDLMVLRGKFKLTHCVECNQDMPASFFMAKVLTRQASQLICHGCQLARYLTKHNFREYQDRRLLAEKIFIGKDYSQLSLTKVLKNIVKAKGRSLLKNKLPCRPGTFDVKYHIKAAKIWNDLTVELPERLTVVKAAIAYIDEIYQTLSYDEQFEKMKRKEELEKEALQIEFELGMNQRNLTGLSGTLYRPCRSWELDIRNCRAEIAVCKGAFVNHAPMPIFNFDSNVATMLASSGGLPEYWHTTATPYDTPAAEKVPQQSDNSSQGSDKSGEDTPIEDGISPSTSTSTMSFNTPQQNTNNKTPW</sequence>
<dbReference type="AlphaFoldDB" id="A0A9W8NIT6"/>
<gene>
    <name evidence="2" type="ORF">NPX13_g3251</name>
</gene>
<reference evidence="2" key="1">
    <citation type="submission" date="2022-07" db="EMBL/GenBank/DDBJ databases">
        <title>Genome Sequence of Xylaria arbuscula.</title>
        <authorList>
            <person name="Buettner E."/>
        </authorList>
    </citation>
    <scope>NUCLEOTIDE SEQUENCE</scope>
    <source>
        <strain evidence="2">VT107</strain>
    </source>
</reference>
<feature type="compositionally biased region" description="Polar residues" evidence="1">
    <location>
        <begin position="794"/>
        <end position="805"/>
    </location>
</feature>
<evidence type="ECO:0000313" key="3">
    <source>
        <dbReference type="Proteomes" id="UP001148614"/>
    </source>
</evidence>
<organism evidence="2 3">
    <name type="scientific">Xylaria arbuscula</name>
    <dbReference type="NCBI Taxonomy" id="114810"/>
    <lineage>
        <taxon>Eukaryota</taxon>
        <taxon>Fungi</taxon>
        <taxon>Dikarya</taxon>
        <taxon>Ascomycota</taxon>
        <taxon>Pezizomycotina</taxon>
        <taxon>Sordariomycetes</taxon>
        <taxon>Xylariomycetidae</taxon>
        <taxon>Xylariales</taxon>
        <taxon>Xylariaceae</taxon>
        <taxon>Xylaria</taxon>
    </lineage>
</organism>
<protein>
    <submittedName>
        <fullName evidence="2">Uncharacterized protein</fullName>
    </submittedName>
</protein>
<evidence type="ECO:0000256" key="1">
    <source>
        <dbReference type="SAM" id="MobiDB-lite"/>
    </source>
</evidence>
<dbReference type="Proteomes" id="UP001148614">
    <property type="component" value="Unassembled WGS sequence"/>
</dbReference>
<feature type="compositionally biased region" description="Low complexity" evidence="1">
    <location>
        <begin position="829"/>
        <end position="841"/>
    </location>
</feature>
<keyword evidence="3" id="KW-1185">Reference proteome</keyword>
<dbReference type="EMBL" id="JANPWZ010000392">
    <property type="protein sequence ID" value="KAJ3577317.1"/>
    <property type="molecule type" value="Genomic_DNA"/>
</dbReference>
<feature type="compositionally biased region" description="Polar residues" evidence="1">
    <location>
        <begin position="818"/>
        <end position="828"/>
    </location>
</feature>
<name>A0A9W8NIT6_9PEZI</name>
<evidence type="ECO:0000313" key="2">
    <source>
        <dbReference type="EMBL" id="KAJ3577317.1"/>
    </source>
</evidence>
<comment type="caution">
    <text evidence="2">The sequence shown here is derived from an EMBL/GenBank/DDBJ whole genome shotgun (WGS) entry which is preliminary data.</text>
</comment>
<feature type="region of interest" description="Disordered" evidence="1">
    <location>
        <begin position="787"/>
        <end position="841"/>
    </location>
</feature>
<feature type="region of interest" description="Disordered" evidence="1">
    <location>
        <begin position="1"/>
        <end position="40"/>
    </location>
</feature>
<dbReference type="VEuPathDB" id="FungiDB:F4678DRAFT_480116"/>
<accession>A0A9W8NIT6</accession>
<proteinExistence type="predicted"/>
<feature type="compositionally biased region" description="Polar residues" evidence="1">
    <location>
        <begin position="26"/>
        <end position="37"/>
    </location>
</feature>